<dbReference type="GO" id="GO:0005737">
    <property type="term" value="C:cytoplasm"/>
    <property type="evidence" value="ECO:0007669"/>
    <property type="project" value="TreeGrafter"/>
</dbReference>
<name>A0A2J6SLZ6_9HELO</name>
<dbReference type="GO" id="GO:0031177">
    <property type="term" value="F:phosphopantetheine binding"/>
    <property type="evidence" value="ECO:0007669"/>
    <property type="project" value="TreeGrafter"/>
</dbReference>
<gene>
    <name evidence="5" type="ORF">K444DRAFT_656867</name>
</gene>
<dbReference type="RefSeq" id="XP_024728644.1">
    <property type="nucleotide sequence ID" value="XM_024886116.1"/>
</dbReference>
<evidence type="ECO:0000256" key="1">
    <source>
        <dbReference type="ARBA" id="ARBA00022450"/>
    </source>
</evidence>
<dbReference type="InterPro" id="IPR020845">
    <property type="entry name" value="AMP-binding_CS"/>
</dbReference>
<dbReference type="PANTHER" id="PTHR45527:SF3">
    <property type="entry name" value="SIDEROPHORE SYNTHETASE (EUROFUNG)"/>
    <property type="match status" value="1"/>
</dbReference>
<dbReference type="Gene3D" id="3.40.50.12780">
    <property type="entry name" value="N-terminal domain of ligase-like"/>
    <property type="match status" value="1"/>
</dbReference>
<proteinExistence type="predicted"/>
<evidence type="ECO:0000256" key="2">
    <source>
        <dbReference type="ARBA" id="ARBA00022553"/>
    </source>
</evidence>
<dbReference type="PROSITE" id="PS00455">
    <property type="entry name" value="AMP_BINDING"/>
    <property type="match status" value="1"/>
</dbReference>
<reference evidence="5 6" key="1">
    <citation type="submission" date="2016-04" db="EMBL/GenBank/DDBJ databases">
        <title>A degradative enzymes factory behind the ericoid mycorrhizal symbiosis.</title>
        <authorList>
            <consortium name="DOE Joint Genome Institute"/>
            <person name="Martino E."/>
            <person name="Morin E."/>
            <person name="Grelet G."/>
            <person name="Kuo A."/>
            <person name="Kohler A."/>
            <person name="Daghino S."/>
            <person name="Barry K."/>
            <person name="Choi C."/>
            <person name="Cichocki N."/>
            <person name="Clum A."/>
            <person name="Copeland A."/>
            <person name="Hainaut M."/>
            <person name="Haridas S."/>
            <person name="Labutti K."/>
            <person name="Lindquist E."/>
            <person name="Lipzen A."/>
            <person name="Khouja H.-R."/>
            <person name="Murat C."/>
            <person name="Ohm R."/>
            <person name="Olson A."/>
            <person name="Spatafora J."/>
            <person name="Veneault-Fourrey C."/>
            <person name="Henrissat B."/>
            <person name="Grigoriev I."/>
            <person name="Martin F."/>
            <person name="Perotto S."/>
        </authorList>
    </citation>
    <scope>NUCLEOTIDE SEQUENCE [LARGE SCALE GENOMIC DNA]</scope>
    <source>
        <strain evidence="5 6">E</strain>
    </source>
</reference>
<dbReference type="OrthoDB" id="416786at2759"/>
<dbReference type="Pfam" id="PF00501">
    <property type="entry name" value="AMP-binding"/>
    <property type="match status" value="1"/>
</dbReference>
<keyword evidence="1" id="KW-0596">Phosphopantetheine</keyword>
<dbReference type="SUPFAM" id="SSF56801">
    <property type="entry name" value="Acetyl-CoA synthetase-like"/>
    <property type="match status" value="1"/>
</dbReference>
<keyword evidence="3 5" id="KW-0436">Ligase</keyword>
<dbReference type="Proteomes" id="UP000235371">
    <property type="component" value="Unassembled WGS sequence"/>
</dbReference>
<sequence length="305" mass="32907">MLGVMKAGGASVMMDSRQPPERMKSVLDQIKPVVFITSAGDEKLVSSLSDTPTIVLNDKLMREIASSVVTEAILPRVQPSDRLYLIFTSGSTGAPKGAQISHSNVCSALRYQRQAHGYTSDARVYDFGSYAFDSVWVNFMSAFTIGGCLCIPSERERSDDLAASIKRFNPTILDITPSAATVLDDSTIASLRTLILGGERLTSEYAKRWSRLVDVKLPYGPCECTPTATIATIDPNHEGEPNIGHGAGCLTWITDTEEGKTLVPIGTIGELVLEGPLVGLGYLGNEAKTAAAFIKRPPWLRLVIL</sequence>
<keyword evidence="2" id="KW-0597">Phosphoprotein</keyword>
<keyword evidence="6" id="KW-1185">Reference proteome</keyword>
<evidence type="ECO:0000256" key="3">
    <source>
        <dbReference type="ARBA" id="ARBA00022598"/>
    </source>
</evidence>
<feature type="domain" description="AMP-dependent synthetase/ligase" evidence="4">
    <location>
        <begin position="1"/>
        <end position="283"/>
    </location>
</feature>
<dbReference type="GeneID" id="36594193"/>
<dbReference type="PANTHER" id="PTHR45527">
    <property type="entry name" value="NONRIBOSOMAL PEPTIDE SYNTHETASE"/>
    <property type="match status" value="1"/>
</dbReference>
<evidence type="ECO:0000259" key="4">
    <source>
        <dbReference type="Pfam" id="PF00501"/>
    </source>
</evidence>
<protein>
    <submittedName>
        <fullName evidence="5">AMP-dependent synthetase and ligase</fullName>
    </submittedName>
</protein>
<dbReference type="InParanoid" id="A0A2J6SLZ6"/>
<dbReference type="InterPro" id="IPR042099">
    <property type="entry name" value="ANL_N_sf"/>
</dbReference>
<dbReference type="AlphaFoldDB" id="A0A2J6SLZ6"/>
<dbReference type="GO" id="GO:0043041">
    <property type="term" value="P:amino acid activation for nonribosomal peptide biosynthetic process"/>
    <property type="evidence" value="ECO:0007669"/>
    <property type="project" value="TreeGrafter"/>
</dbReference>
<dbReference type="GO" id="GO:0044550">
    <property type="term" value="P:secondary metabolite biosynthetic process"/>
    <property type="evidence" value="ECO:0007669"/>
    <property type="project" value="TreeGrafter"/>
</dbReference>
<evidence type="ECO:0000313" key="6">
    <source>
        <dbReference type="Proteomes" id="UP000235371"/>
    </source>
</evidence>
<dbReference type="STRING" id="1095630.A0A2J6SLZ6"/>
<dbReference type="GO" id="GO:0016874">
    <property type="term" value="F:ligase activity"/>
    <property type="evidence" value="ECO:0007669"/>
    <property type="project" value="UniProtKB-KW"/>
</dbReference>
<dbReference type="InterPro" id="IPR000873">
    <property type="entry name" value="AMP-dep_synth/lig_dom"/>
</dbReference>
<dbReference type="EMBL" id="KZ613912">
    <property type="protein sequence ID" value="PMD51740.1"/>
    <property type="molecule type" value="Genomic_DNA"/>
</dbReference>
<evidence type="ECO:0000313" key="5">
    <source>
        <dbReference type="EMBL" id="PMD51740.1"/>
    </source>
</evidence>
<accession>A0A2J6SLZ6</accession>
<organism evidence="5 6">
    <name type="scientific">Hyaloscypha bicolor E</name>
    <dbReference type="NCBI Taxonomy" id="1095630"/>
    <lineage>
        <taxon>Eukaryota</taxon>
        <taxon>Fungi</taxon>
        <taxon>Dikarya</taxon>
        <taxon>Ascomycota</taxon>
        <taxon>Pezizomycotina</taxon>
        <taxon>Leotiomycetes</taxon>
        <taxon>Helotiales</taxon>
        <taxon>Hyaloscyphaceae</taxon>
        <taxon>Hyaloscypha</taxon>
        <taxon>Hyaloscypha bicolor</taxon>
    </lineage>
</organism>